<keyword evidence="3" id="KW-1185">Reference proteome</keyword>
<evidence type="ECO:0000313" key="2">
    <source>
        <dbReference type="EMBL" id="GLK86263.1"/>
    </source>
</evidence>
<evidence type="ECO:0000259" key="1">
    <source>
        <dbReference type="Pfam" id="PF01935"/>
    </source>
</evidence>
<sequence>MTIAIELGANPAGQPVRLDLEELLSTRLLVQGNSGSGKSHLLRRLLEQSAGHVQQAIIDPEGDFVGLAERFGHVVIDAERTQSELGRIAARIRRHRASVVFNLEGLDADAQMRSAAAFLNGLFDIERDYWFPMLVVVDEAQLFAPAGAAEISEEARRASLMAMTNLMCRGRKRGLAGVIATQRLAKLAKNVAAEASNFLMGRTFLDIDMARAADLLGMEKRQAESFRDLNTGSFVALGPALSRRPLPVKIGFVETGTRNGRPALMPLPDMESGAMQGLIFEDDGLPMPAPASRPAAPSADEVLEQLEHAVAPVAAEPDAEAAAAIEAEREALIEEIVHQFVADPDAPFRSAATLYPDFTVHCRVRRVGSRMPDLAEFTRRLAIARAGVEGAGGEGRDVEWRRAVEQAAGLPEEMQGVFLLIARAGMEGMPSPADEELARAYGSRSPSRGRWLLTYMEERGHLVCENDFRGRRVVRFPALGWKTAPGDPKGASATA</sequence>
<dbReference type="PANTHER" id="PTHR42957">
    <property type="entry name" value="HELICASE MJ1565-RELATED"/>
    <property type="match status" value="1"/>
</dbReference>
<reference evidence="2" key="2">
    <citation type="submission" date="2023-01" db="EMBL/GenBank/DDBJ databases">
        <authorList>
            <person name="Sun Q."/>
            <person name="Evtushenko L."/>
        </authorList>
    </citation>
    <scope>NUCLEOTIDE SEQUENCE</scope>
    <source>
        <strain evidence="2">VKM B-2789</strain>
    </source>
</reference>
<dbReference type="InterPro" id="IPR014588">
    <property type="entry name" value="ATPase_Atu1862_pred"/>
</dbReference>
<reference evidence="2" key="1">
    <citation type="journal article" date="2014" name="Int. J. Syst. Evol. Microbiol.">
        <title>Complete genome sequence of Corynebacterium casei LMG S-19264T (=DSM 44701T), isolated from a smear-ripened cheese.</title>
        <authorList>
            <consortium name="US DOE Joint Genome Institute (JGI-PGF)"/>
            <person name="Walter F."/>
            <person name="Albersmeier A."/>
            <person name="Kalinowski J."/>
            <person name="Ruckert C."/>
        </authorList>
    </citation>
    <scope>NUCLEOTIDE SEQUENCE</scope>
    <source>
        <strain evidence="2">VKM B-2789</strain>
    </source>
</reference>
<feature type="domain" description="Helicase HerA central" evidence="1">
    <location>
        <begin position="12"/>
        <end position="68"/>
    </location>
</feature>
<accession>A0A9W6NCW9</accession>
<dbReference type="RefSeq" id="WP_213360828.1">
    <property type="nucleotide sequence ID" value="NZ_BSFM01000017.1"/>
</dbReference>
<keyword evidence="2" id="KW-0547">Nucleotide-binding</keyword>
<dbReference type="Proteomes" id="UP001143330">
    <property type="component" value="Unassembled WGS sequence"/>
</dbReference>
<dbReference type="PIRSF" id="PIRSF034081">
    <property type="entry name" value="ATPase_Atu1862"/>
    <property type="match status" value="1"/>
</dbReference>
<dbReference type="GO" id="GO:0005524">
    <property type="term" value="F:ATP binding"/>
    <property type="evidence" value="ECO:0007669"/>
    <property type="project" value="UniProtKB-KW"/>
</dbReference>
<comment type="caution">
    <text evidence="2">The sequence shown here is derived from an EMBL/GenBank/DDBJ whole genome shotgun (WGS) entry which is preliminary data.</text>
</comment>
<dbReference type="EMBL" id="BSFM01000017">
    <property type="protein sequence ID" value="GLK86263.1"/>
    <property type="molecule type" value="Genomic_DNA"/>
</dbReference>
<keyword evidence="2" id="KW-0067">ATP-binding</keyword>
<dbReference type="Gene3D" id="3.40.50.300">
    <property type="entry name" value="P-loop containing nucleotide triphosphate hydrolases"/>
    <property type="match status" value="1"/>
</dbReference>
<name>A0A9W6NCW9_9HYPH</name>
<dbReference type="SUPFAM" id="SSF52540">
    <property type="entry name" value="P-loop containing nucleoside triphosphate hydrolases"/>
    <property type="match status" value="1"/>
</dbReference>
<proteinExistence type="predicted"/>
<dbReference type="PANTHER" id="PTHR42957:SF1">
    <property type="entry name" value="HELICASE MJ1565-RELATED"/>
    <property type="match status" value="1"/>
</dbReference>
<dbReference type="AlphaFoldDB" id="A0A9W6NCW9"/>
<protein>
    <submittedName>
        <fullName evidence="2">ATP-binding protein</fullName>
    </submittedName>
</protein>
<evidence type="ECO:0000313" key="3">
    <source>
        <dbReference type="Proteomes" id="UP001143330"/>
    </source>
</evidence>
<dbReference type="Pfam" id="PF01935">
    <property type="entry name" value="DUF87"/>
    <property type="match status" value="1"/>
</dbReference>
<gene>
    <name evidence="2" type="ORF">GCM10017653_43330</name>
</gene>
<organism evidence="2 3">
    <name type="scientific">Ancylobacter defluvii</name>
    <dbReference type="NCBI Taxonomy" id="1282440"/>
    <lineage>
        <taxon>Bacteria</taxon>
        <taxon>Pseudomonadati</taxon>
        <taxon>Pseudomonadota</taxon>
        <taxon>Alphaproteobacteria</taxon>
        <taxon>Hyphomicrobiales</taxon>
        <taxon>Xanthobacteraceae</taxon>
        <taxon>Ancylobacter</taxon>
    </lineage>
</organism>
<dbReference type="InterPro" id="IPR008571">
    <property type="entry name" value="HerA-like"/>
</dbReference>
<dbReference type="InterPro" id="IPR002789">
    <property type="entry name" value="HerA_central"/>
</dbReference>
<dbReference type="InterPro" id="IPR027417">
    <property type="entry name" value="P-loop_NTPase"/>
</dbReference>